<dbReference type="AlphaFoldDB" id="A0A4Q1BLT6"/>
<reference evidence="2 3" key="1">
    <citation type="submission" date="2016-06" db="EMBL/GenBank/DDBJ databases">
        <title>Evolution of pathogenesis and genome organization in the Tremellales.</title>
        <authorList>
            <person name="Cuomo C."/>
            <person name="Litvintseva A."/>
            <person name="Heitman J."/>
            <person name="Chen Y."/>
            <person name="Sun S."/>
            <person name="Springer D."/>
            <person name="Dromer F."/>
            <person name="Young S."/>
            <person name="Zeng Q."/>
            <person name="Chapman S."/>
            <person name="Gujja S."/>
            <person name="Saif S."/>
            <person name="Birren B."/>
        </authorList>
    </citation>
    <scope>NUCLEOTIDE SEQUENCE [LARGE SCALE GENOMIC DNA]</scope>
    <source>
        <strain evidence="2 3">ATCC 28783</strain>
    </source>
</reference>
<evidence type="ECO:0000313" key="3">
    <source>
        <dbReference type="Proteomes" id="UP000289152"/>
    </source>
</evidence>
<feature type="region of interest" description="Disordered" evidence="1">
    <location>
        <begin position="80"/>
        <end position="164"/>
    </location>
</feature>
<feature type="compositionally biased region" description="Polar residues" evidence="1">
    <location>
        <begin position="139"/>
        <end position="157"/>
    </location>
</feature>
<comment type="caution">
    <text evidence="2">The sequence shown here is derived from an EMBL/GenBank/DDBJ whole genome shotgun (WGS) entry which is preliminary data.</text>
</comment>
<dbReference type="EMBL" id="SDIL01000042">
    <property type="protein sequence ID" value="RXK38746.1"/>
    <property type="molecule type" value="Genomic_DNA"/>
</dbReference>
<feature type="compositionally biased region" description="Basic and acidic residues" evidence="1">
    <location>
        <begin position="95"/>
        <end position="109"/>
    </location>
</feature>
<name>A0A4Q1BLT6_TREME</name>
<protein>
    <submittedName>
        <fullName evidence="2">Uncharacterized protein</fullName>
    </submittedName>
</protein>
<accession>A0A4Q1BLT6</accession>
<evidence type="ECO:0000313" key="2">
    <source>
        <dbReference type="EMBL" id="RXK38746.1"/>
    </source>
</evidence>
<sequence length="164" mass="18316">MSYQNTDGVTGSLVTFEPTEYLDPYTDEVTGETVKVSPPYEWHRMWGQKSSMEDQREDTIMVATGTQGYTHSELVTNVKEDLTGDGRETNQGSRAYEESEGVARAKTQEEEYAALASGETQLDSRRRKKSERYAGGRTPFSSSGTVTKHTSATQNPKSSRRRKA</sequence>
<keyword evidence="3" id="KW-1185">Reference proteome</keyword>
<proteinExistence type="predicted"/>
<gene>
    <name evidence="2" type="ORF">M231_03922</name>
</gene>
<evidence type="ECO:0000256" key="1">
    <source>
        <dbReference type="SAM" id="MobiDB-lite"/>
    </source>
</evidence>
<dbReference type="Proteomes" id="UP000289152">
    <property type="component" value="Unassembled WGS sequence"/>
</dbReference>
<dbReference type="VEuPathDB" id="FungiDB:TREMEDRAFT_64842"/>
<dbReference type="InParanoid" id="A0A4Q1BLT6"/>
<organism evidence="2 3">
    <name type="scientific">Tremella mesenterica</name>
    <name type="common">Jelly fungus</name>
    <dbReference type="NCBI Taxonomy" id="5217"/>
    <lineage>
        <taxon>Eukaryota</taxon>
        <taxon>Fungi</taxon>
        <taxon>Dikarya</taxon>
        <taxon>Basidiomycota</taxon>
        <taxon>Agaricomycotina</taxon>
        <taxon>Tremellomycetes</taxon>
        <taxon>Tremellales</taxon>
        <taxon>Tremellaceae</taxon>
        <taxon>Tremella</taxon>
    </lineage>
</organism>